<dbReference type="Proteomes" id="UP000887574">
    <property type="component" value="Unplaced"/>
</dbReference>
<dbReference type="GO" id="GO:0016020">
    <property type="term" value="C:membrane"/>
    <property type="evidence" value="ECO:0007669"/>
    <property type="project" value="UniProtKB-SubCell"/>
</dbReference>
<evidence type="ECO:0000256" key="1">
    <source>
        <dbReference type="ARBA" id="ARBA00004141"/>
    </source>
</evidence>
<evidence type="ECO:0000313" key="7">
    <source>
        <dbReference type="WBParaSite" id="jg17571"/>
    </source>
</evidence>
<dbReference type="SUPFAM" id="SSF48652">
    <property type="entry name" value="Tetraspanin"/>
    <property type="match status" value="1"/>
</dbReference>
<dbReference type="Gene3D" id="1.10.1450.10">
    <property type="entry name" value="Tetraspanin"/>
    <property type="match status" value="1"/>
</dbReference>
<dbReference type="InterPro" id="IPR018499">
    <property type="entry name" value="Tetraspanin/Peripherin"/>
</dbReference>
<keyword evidence="4 5" id="KW-0472">Membrane</keyword>
<evidence type="ECO:0000256" key="5">
    <source>
        <dbReference type="SAM" id="Phobius"/>
    </source>
</evidence>
<keyword evidence="6" id="KW-1185">Reference proteome</keyword>
<evidence type="ECO:0000256" key="3">
    <source>
        <dbReference type="ARBA" id="ARBA00022989"/>
    </source>
</evidence>
<comment type="subcellular location">
    <subcellularLocation>
        <location evidence="1">Membrane</location>
        <topology evidence="1">Multi-pass membrane protein</topology>
    </subcellularLocation>
</comment>
<keyword evidence="3 5" id="KW-1133">Transmembrane helix</keyword>
<feature type="transmembrane region" description="Helical" evidence="5">
    <location>
        <begin position="20"/>
        <end position="43"/>
    </location>
</feature>
<accession>A0A915DBT0</accession>
<organism evidence="6 7">
    <name type="scientific">Ditylenchus dipsaci</name>
    <dbReference type="NCBI Taxonomy" id="166011"/>
    <lineage>
        <taxon>Eukaryota</taxon>
        <taxon>Metazoa</taxon>
        <taxon>Ecdysozoa</taxon>
        <taxon>Nematoda</taxon>
        <taxon>Chromadorea</taxon>
        <taxon>Rhabditida</taxon>
        <taxon>Tylenchina</taxon>
        <taxon>Tylenchomorpha</taxon>
        <taxon>Sphaerularioidea</taxon>
        <taxon>Anguinidae</taxon>
        <taxon>Anguininae</taxon>
        <taxon>Ditylenchus</taxon>
    </lineage>
</organism>
<dbReference type="InterPro" id="IPR008952">
    <property type="entry name" value="Tetraspanin_EC2_sf"/>
</dbReference>
<keyword evidence="2 5" id="KW-0812">Transmembrane</keyword>
<dbReference type="WBParaSite" id="jg17571">
    <property type="protein sequence ID" value="jg17571"/>
    <property type="gene ID" value="jg17571"/>
</dbReference>
<sequence length="161" mass="18360">MALLHPQLFDIYSWSHLCVLNPAVVLILTGLTICVVSFADYLAHYVIMSFCSNVFFAYIFLVISTFVLFMLFYSDTAEGISAHSVLLYSIKKYHTNRNVADFVDYLQEQLECCGTSSSAQGFKDWQLNEQFKCNQTNPYPEKCGVPFSCCRNQLCLKQLAQ</sequence>
<dbReference type="Pfam" id="PF00335">
    <property type="entry name" value="Tetraspanin"/>
    <property type="match status" value="1"/>
</dbReference>
<evidence type="ECO:0000313" key="6">
    <source>
        <dbReference type="Proteomes" id="UP000887574"/>
    </source>
</evidence>
<name>A0A915DBT0_9BILA</name>
<proteinExistence type="predicted"/>
<feature type="transmembrane region" description="Helical" evidence="5">
    <location>
        <begin position="55"/>
        <end position="73"/>
    </location>
</feature>
<evidence type="ECO:0000256" key="2">
    <source>
        <dbReference type="ARBA" id="ARBA00022692"/>
    </source>
</evidence>
<reference evidence="7" key="1">
    <citation type="submission" date="2022-11" db="UniProtKB">
        <authorList>
            <consortium name="WormBaseParasite"/>
        </authorList>
    </citation>
    <scope>IDENTIFICATION</scope>
</reference>
<dbReference type="AlphaFoldDB" id="A0A915DBT0"/>
<protein>
    <submittedName>
        <fullName evidence="7">Tetraspanin</fullName>
    </submittedName>
</protein>
<evidence type="ECO:0000256" key="4">
    <source>
        <dbReference type="ARBA" id="ARBA00023136"/>
    </source>
</evidence>